<dbReference type="EMBL" id="CM010717">
    <property type="protein sequence ID" value="RZC56456.1"/>
    <property type="molecule type" value="Genomic_DNA"/>
</dbReference>
<evidence type="ECO:0000313" key="5">
    <source>
        <dbReference type="EMBL" id="RZC56456.1"/>
    </source>
</evidence>
<evidence type="ECO:0000256" key="1">
    <source>
        <dbReference type="ARBA" id="ARBA00022574"/>
    </source>
</evidence>
<evidence type="ECO:0000256" key="2">
    <source>
        <dbReference type="ARBA" id="ARBA00022737"/>
    </source>
</evidence>
<dbReference type="GO" id="GO:0005737">
    <property type="term" value="C:cytoplasm"/>
    <property type="evidence" value="ECO:0007669"/>
    <property type="project" value="TreeGrafter"/>
</dbReference>
<dbReference type="Pfam" id="PF00400">
    <property type="entry name" value="WD40"/>
    <property type="match status" value="1"/>
</dbReference>
<dbReference type="PROSITE" id="PS00678">
    <property type="entry name" value="WD_REPEATS_1"/>
    <property type="match status" value="1"/>
</dbReference>
<dbReference type="Proteomes" id="UP000316621">
    <property type="component" value="Chromosome 3"/>
</dbReference>
<dbReference type="PANTHER" id="PTHR44099">
    <property type="entry name" value="RABCONNECTIN-3B, ISOFORM A"/>
    <property type="match status" value="1"/>
</dbReference>
<keyword evidence="2" id="KW-0677">Repeat</keyword>
<keyword evidence="6" id="KW-1185">Reference proteome</keyword>
<evidence type="ECO:0000256" key="4">
    <source>
        <dbReference type="SAM" id="MobiDB-lite"/>
    </source>
</evidence>
<organism evidence="5 6">
    <name type="scientific">Papaver somniferum</name>
    <name type="common">Opium poppy</name>
    <dbReference type="NCBI Taxonomy" id="3469"/>
    <lineage>
        <taxon>Eukaryota</taxon>
        <taxon>Viridiplantae</taxon>
        <taxon>Streptophyta</taxon>
        <taxon>Embryophyta</taxon>
        <taxon>Tracheophyta</taxon>
        <taxon>Spermatophyta</taxon>
        <taxon>Magnoliopsida</taxon>
        <taxon>Ranunculales</taxon>
        <taxon>Papaveraceae</taxon>
        <taxon>Papaveroideae</taxon>
        <taxon>Papaver</taxon>
    </lineage>
</organism>
<dbReference type="InterPro" id="IPR049916">
    <property type="entry name" value="WDR72-like"/>
</dbReference>
<dbReference type="SMART" id="SM00320">
    <property type="entry name" value="WD40"/>
    <property type="match status" value="5"/>
</dbReference>
<dbReference type="InterPro" id="IPR036322">
    <property type="entry name" value="WD40_repeat_dom_sf"/>
</dbReference>
<feature type="repeat" description="WD" evidence="3">
    <location>
        <begin position="593"/>
        <end position="616"/>
    </location>
</feature>
<feature type="region of interest" description="Disordered" evidence="4">
    <location>
        <begin position="163"/>
        <end position="183"/>
    </location>
</feature>
<dbReference type="SUPFAM" id="SSF69322">
    <property type="entry name" value="Tricorn protease domain 2"/>
    <property type="match status" value="1"/>
</dbReference>
<dbReference type="STRING" id="3469.A0A4Y7J7K8"/>
<reference evidence="5 6" key="1">
    <citation type="journal article" date="2018" name="Science">
        <title>The opium poppy genome and morphinan production.</title>
        <authorList>
            <person name="Guo L."/>
            <person name="Winzer T."/>
            <person name="Yang X."/>
            <person name="Li Y."/>
            <person name="Ning Z."/>
            <person name="He Z."/>
            <person name="Teodor R."/>
            <person name="Lu Y."/>
            <person name="Bowser T.A."/>
            <person name="Graham I.A."/>
            <person name="Ye K."/>
        </authorList>
    </citation>
    <scope>NUCLEOTIDE SEQUENCE [LARGE SCALE GENOMIC DNA]</scope>
    <source>
        <strain evidence="6">cv. HN1</strain>
        <tissue evidence="5">Leaves</tissue>
    </source>
</reference>
<keyword evidence="1 3" id="KW-0853">WD repeat</keyword>
<name>A0A4Y7J7K8_PAPSO</name>
<dbReference type="InterPro" id="IPR019775">
    <property type="entry name" value="WD40_repeat_CS"/>
</dbReference>
<evidence type="ECO:0000313" key="6">
    <source>
        <dbReference type="Proteomes" id="UP000316621"/>
    </source>
</evidence>
<dbReference type="InterPro" id="IPR015943">
    <property type="entry name" value="WD40/YVTN_repeat-like_dom_sf"/>
</dbReference>
<sequence>MKCQPVACIWSDSPPPQHQVTATSVLNHPPTLYTGGSDGSIIWWSFSSNLSKQNVWPVAMLCGHASKIVDLDICFPVTMSGGHGEMENTSNVVVNSSSSSSAGYGALISVCTDGVMCIWSRQSGHCKRRRKMPPWVGTPSAISTLPASPRYVCVACCSVDSVNTSSSQYSEPAEGGEASVDRESHNRKGSKCAIVVFDTYSLNIVQTVFHGSLSIGLLKFMAVVLSAENYGKQSVILSDSVGGLQSVMISKESETGSNALPKSSSQLGISASVDGLLDGEYLVSIVAHGEFLALIYRACCVFRLVGNGNVFGKMDLVDSPLCDDGPSFQSRLAGGMFLSIDDGETVLGTRDPPEQFEEIFVVWSNIGAAIVFTISGSHDTFKHEPLYEIPAISHPLNTKLSVSFTQLNGSLIRVESMCYLVGESLMWKPHITMWLLRQQHDSTGKFGQQCRMLGEGGFPYNWIRNSSSTSSIFPVAKEGTLSESCDSELINLNGMCGGTMNSDLILQARVVSSSLVLLEKFDAPYGIVYGFYSGEIEVVRFRKFFQGLGSSGESSNGKPEVFEQSFLGHRGPILCLAAHSMLGSINEQKSCWFLVSGSMDCTIRIWDLDGGNLVTVMHHHAAPVRQIILPPPHTDRPWSDCFISVGEDSCVSLVSLETLRVERMFPGHLSYPAMVVWDGVKGYIACLCKNQFETYATVDVLYLWDVKTGGRERVLRGTASHSMFDHFCKGINVNSITDSILGGITSASSLLLPIVEDGDFPRSHSKNLENGVASLQTAKRRITDASRGPKEKAAEHLAASEILHSGKHPIKCMCPFPGMATLRFDLSCLVFPCQSNTQSVENGSNLEITGESERRPDSPCSPWMNSDGQGTTHDPIEEHEWINSLEGCLIRFSLSFLHLWDVDRDLDRLLLSEMNVIKPDNFILASGLQGDRGSVTLTFPSPRATLELWRSSSEFCAIRSLTMVSLAQRMISLSRSSSAASSALAAFYTRKMAEIVPDVKPPSLQLLVSFWQDKSEHVRMAARSLFHCAASRAIPHPLCGQRVNRHGLLPVVADIAEMEVQKHLHVNETSRSSFVDGVTETIGNSEAEDSTILAWLESFEMQDWISCVGGTSQDAMASLIIVAAALAVWYPSLVKPSVARLVVHPLVKLVMAMSDKYSATAAELLAEGMESTWKSCIAPEIPRLIGDIFFQIECVSSASANPSPQNSSVSVSMRETLAGILLPSLAMADVLGFLNVIESQIWSTASDSPVHVVALMTLIRVLRGSPKPLAPFLDKAVNIIFQTMDYANLVLRKSCLPHSMHALKEIVRVFPMISLNQTSSRLAVGDAIGDIHSVTIRIYDMQSVTILKVLDASGPPGLPSLLGGVSDKSVTTGISALSFSPDGEGLVAFSEHGLMIRWWSLETGWWEKLSRSLVPIQCTKLIFVPPWEGFSPNSSRSSVMATIIGHDRKVSSPDNSRGSNDVDNLNSVLHSLDLSYRIEWVEDRKLILMHHGNELGSFQL</sequence>
<dbReference type="InterPro" id="IPR001680">
    <property type="entry name" value="WD40_rpt"/>
</dbReference>
<feature type="compositionally biased region" description="Polar residues" evidence="4">
    <location>
        <begin position="863"/>
        <end position="872"/>
    </location>
</feature>
<gene>
    <name evidence="5" type="ORF">C5167_015316</name>
</gene>
<dbReference type="OrthoDB" id="338622at2759"/>
<dbReference type="InterPro" id="IPR016024">
    <property type="entry name" value="ARM-type_fold"/>
</dbReference>
<dbReference type="SUPFAM" id="SSF48371">
    <property type="entry name" value="ARM repeat"/>
    <property type="match status" value="1"/>
</dbReference>
<feature type="region of interest" description="Disordered" evidence="4">
    <location>
        <begin position="841"/>
        <end position="874"/>
    </location>
</feature>
<dbReference type="PROSITE" id="PS50082">
    <property type="entry name" value="WD_REPEATS_2"/>
    <property type="match status" value="1"/>
</dbReference>
<dbReference type="PANTHER" id="PTHR44099:SF4">
    <property type="entry name" value="RABCONNECTIN-3B, ISOFORM A"/>
    <property type="match status" value="1"/>
</dbReference>
<accession>A0A4Y7J7K8</accession>
<dbReference type="Gene3D" id="2.130.10.10">
    <property type="entry name" value="YVTN repeat-like/Quinoprotein amine dehydrogenase"/>
    <property type="match status" value="3"/>
</dbReference>
<dbReference type="SUPFAM" id="SSF50978">
    <property type="entry name" value="WD40 repeat-like"/>
    <property type="match status" value="1"/>
</dbReference>
<protein>
    <submittedName>
        <fullName evidence="5">Uncharacterized protein</fullName>
    </submittedName>
</protein>
<evidence type="ECO:0000256" key="3">
    <source>
        <dbReference type="PROSITE-ProRule" id="PRU00221"/>
    </source>
</evidence>
<proteinExistence type="predicted"/>
<dbReference type="Gramene" id="RZC56456">
    <property type="protein sequence ID" value="RZC56456"/>
    <property type="gene ID" value="C5167_015316"/>
</dbReference>
<dbReference type="OMA" id="MESTWKV"/>